<dbReference type="Pfam" id="PF03078">
    <property type="entry name" value="ATHILA"/>
    <property type="match status" value="1"/>
</dbReference>
<evidence type="ECO:0000259" key="2">
    <source>
        <dbReference type="Pfam" id="PF03078"/>
    </source>
</evidence>
<name>A0A9P1ENP5_CUSEU</name>
<comment type="caution">
    <text evidence="3">The sequence shown here is derived from an EMBL/GenBank/DDBJ whole genome shotgun (WGS) entry which is preliminary data.</text>
</comment>
<dbReference type="InterPro" id="IPR004312">
    <property type="entry name" value="ATHILA_Orf1_C"/>
</dbReference>
<feature type="domain" description="Arabidopsis retrotransposon Orf1 C-terminal" evidence="2">
    <location>
        <begin position="3"/>
        <end position="148"/>
    </location>
</feature>
<proteinExistence type="predicted"/>
<gene>
    <name evidence="3" type="ORF">CEURO_LOCUS21358</name>
</gene>
<dbReference type="Proteomes" id="UP001152484">
    <property type="component" value="Unassembled WGS sequence"/>
</dbReference>
<evidence type="ECO:0000313" key="3">
    <source>
        <dbReference type="EMBL" id="CAH9116990.1"/>
    </source>
</evidence>
<protein>
    <recommendedName>
        <fullName evidence="2">Arabidopsis retrotransposon Orf1 C-terminal domain-containing protein</fullName>
    </recommendedName>
</protein>
<accession>A0A9P1ENP5</accession>
<organism evidence="3 4">
    <name type="scientific">Cuscuta europaea</name>
    <name type="common">European dodder</name>
    <dbReference type="NCBI Taxonomy" id="41803"/>
    <lineage>
        <taxon>Eukaryota</taxon>
        <taxon>Viridiplantae</taxon>
        <taxon>Streptophyta</taxon>
        <taxon>Embryophyta</taxon>
        <taxon>Tracheophyta</taxon>
        <taxon>Spermatophyta</taxon>
        <taxon>Magnoliopsida</taxon>
        <taxon>eudicotyledons</taxon>
        <taxon>Gunneridae</taxon>
        <taxon>Pentapetalae</taxon>
        <taxon>asterids</taxon>
        <taxon>lamiids</taxon>
        <taxon>Solanales</taxon>
        <taxon>Convolvulaceae</taxon>
        <taxon>Cuscuteae</taxon>
        <taxon>Cuscuta</taxon>
        <taxon>Cuscuta subgen. Cuscuta</taxon>
    </lineage>
</organism>
<evidence type="ECO:0000256" key="1">
    <source>
        <dbReference type="SAM" id="MobiDB-lite"/>
    </source>
</evidence>
<reference evidence="3" key="1">
    <citation type="submission" date="2022-07" db="EMBL/GenBank/DDBJ databases">
        <authorList>
            <person name="Macas J."/>
            <person name="Novak P."/>
            <person name="Neumann P."/>
        </authorList>
    </citation>
    <scope>NUCLEOTIDE SEQUENCE</scope>
</reference>
<feature type="region of interest" description="Disordered" evidence="1">
    <location>
        <begin position="397"/>
        <end position="439"/>
    </location>
</feature>
<keyword evidence="4" id="KW-1185">Reference proteome</keyword>
<dbReference type="OrthoDB" id="1436156at2759"/>
<sequence length="439" mass="49684">MRNLFHVLNMNLIFDMKYNCNERVIYEFLSSAKFVEREEEEEFNNDTLIFCLFNNEYTIMRREFAQHFGIPVAHERGIPENTINGHTLWAKMTGELNVSVSKISISHVQHPILRIFLKFLANCLLGRPNNHHTRMGDVAILTLALFQIPVQFNLCNLKWDHLDNACKKTGNIVVGGVIMHLASKFGYVDNEPIAVMHIGWLANAGCISFAHKDHNGRNHYKWHILPKPTIYFPIPSKEIPKLRYKIASFEITHYLLPNAIPPHLQAQPDQSDQPKHQEAQEYAPHDIPNPPHNPPTTDYFQQILKGQQALLAGFNTMNLNYTNMGEQLTQIREEQRAGFQRMEELRQADLHRYEKDYHWTYGPMYSYVAHHGNFSSMATPPPPPSWYDPSQWGNFGGSSSGGGGYDGGMGGDTTMGEGGNEGGTNEGFGGGFYGGPGGH</sequence>
<evidence type="ECO:0000313" key="4">
    <source>
        <dbReference type="Proteomes" id="UP001152484"/>
    </source>
</evidence>
<dbReference type="AlphaFoldDB" id="A0A9P1ENP5"/>
<dbReference type="EMBL" id="CAMAPE010000073">
    <property type="protein sequence ID" value="CAH9116990.1"/>
    <property type="molecule type" value="Genomic_DNA"/>
</dbReference>
<feature type="region of interest" description="Disordered" evidence="1">
    <location>
        <begin position="262"/>
        <end position="299"/>
    </location>
</feature>